<organism evidence="2 3">
    <name type="scientific">Neobacillus pocheonensis</name>
    <dbReference type="NCBI Taxonomy" id="363869"/>
    <lineage>
        <taxon>Bacteria</taxon>
        <taxon>Bacillati</taxon>
        <taxon>Bacillota</taxon>
        <taxon>Bacilli</taxon>
        <taxon>Bacillales</taxon>
        <taxon>Bacillaceae</taxon>
        <taxon>Neobacillus</taxon>
    </lineage>
</organism>
<evidence type="ECO:0000313" key="2">
    <source>
        <dbReference type="EMBL" id="MCM2533283.1"/>
    </source>
</evidence>
<name>A0ABT0WAC4_9BACI</name>
<keyword evidence="2" id="KW-0255">Endonuclease</keyword>
<keyword evidence="2" id="KW-0378">Hydrolase</keyword>
<keyword evidence="3" id="KW-1185">Reference proteome</keyword>
<dbReference type="GO" id="GO:0004519">
    <property type="term" value="F:endonuclease activity"/>
    <property type="evidence" value="ECO:0007669"/>
    <property type="project" value="UniProtKB-KW"/>
</dbReference>
<accession>A0ABT0WAC4</accession>
<dbReference type="Proteomes" id="UP001523262">
    <property type="component" value="Unassembled WGS sequence"/>
</dbReference>
<protein>
    <submittedName>
        <fullName evidence="2">HNH endonuclease</fullName>
    </submittedName>
</protein>
<proteinExistence type="predicted"/>
<sequence>MQNLASNLRNWNNLKEGDSILAYSRGEFLYLGKILCKTPKPNQLLAREVWGTNEKGETWEYIFFIKDLTKINIDRRKFNSFFDYGENNNPFGFGLVKKEKLERKLKGFKSIDDLIYYLNNDYVISDEELEDNSYQTAIEEKGFTNIEVDITPDPQPIKKPTTIRGQKVWKRDPVVAKRVLKKADFKCEINSDHITFISNFTNAPYMEAHHLIPMKYQNEFPNSIDVDGNVVCLCPNCHRKIHHGTNDDKKELIQKLYSKRFQMLQDWGLDTSLENILSYYNIVE</sequence>
<keyword evidence="2" id="KW-0540">Nuclease</keyword>
<evidence type="ECO:0000313" key="3">
    <source>
        <dbReference type="Proteomes" id="UP001523262"/>
    </source>
</evidence>
<dbReference type="CDD" id="cd00085">
    <property type="entry name" value="HNHc"/>
    <property type="match status" value="1"/>
</dbReference>
<dbReference type="InterPro" id="IPR003615">
    <property type="entry name" value="HNH_nuc"/>
</dbReference>
<gene>
    <name evidence="2" type="ORF">NDK43_13870</name>
</gene>
<feature type="domain" description="HNH nuclease" evidence="1">
    <location>
        <begin position="201"/>
        <end position="240"/>
    </location>
</feature>
<comment type="caution">
    <text evidence="2">The sequence shown here is derived from an EMBL/GenBank/DDBJ whole genome shotgun (WGS) entry which is preliminary data.</text>
</comment>
<dbReference type="Pfam" id="PF13391">
    <property type="entry name" value="HNH_2"/>
    <property type="match status" value="1"/>
</dbReference>
<dbReference type="EMBL" id="JAMQCR010000001">
    <property type="protein sequence ID" value="MCM2533283.1"/>
    <property type="molecule type" value="Genomic_DNA"/>
</dbReference>
<reference evidence="2 3" key="1">
    <citation type="submission" date="2022-06" db="EMBL/GenBank/DDBJ databases">
        <authorList>
            <person name="Jeon C.O."/>
        </authorList>
    </citation>
    <scope>NUCLEOTIDE SEQUENCE [LARGE SCALE GENOMIC DNA]</scope>
    <source>
        <strain evidence="2 3">KCTC 13943</strain>
    </source>
</reference>
<evidence type="ECO:0000259" key="1">
    <source>
        <dbReference type="Pfam" id="PF13391"/>
    </source>
</evidence>